<evidence type="ECO:0000313" key="2">
    <source>
        <dbReference type="EMBL" id="GFH30958.1"/>
    </source>
</evidence>
<proteinExistence type="predicted"/>
<comment type="caution">
    <text evidence="2">The sequence shown here is derived from an EMBL/GenBank/DDBJ whole genome shotgun (WGS) entry which is preliminary data.</text>
</comment>
<protein>
    <submittedName>
        <fullName evidence="2">Uncharacterized protein</fullName>
    </submittedName>
</protein>
<feature type="non-terminal residue" evidence="2">
    <location>
        <position position="1"/>
    </location>
</feature>
<dbReference type="Proteomes" id="UP000485058">
    <property type="component" value="Unassembled WGS sequence"/>
</dbReference>
<sequence length="91" mass="9336">MRTILTEASAKASQLQTSELSPKAKPDELSIEQPGASSRAVDNTGAPVESCVAQAVEAVVKDAAQAPELPALAGAARQAINSCKEVLSEMT</sequence>
<name>A0A6A0AE89_HAELA</name>
<feature type="compositionally biased region" description="Polar residues" evidence="1">
    <location>
        <begin position="11"/>
        <end position="20"/>
    </location>
</feature>
<feature type="region of interest" description="Disordered" evidence="1">
    <location>
        <begin position="1"/>
        <end position="43"/>
    </location>
</feature>
<evidence type="ECO:0000256" key="1">
    <source>
        <dbReference type="SAM" id="MobiDB-lite"/>
    </source>
</evidence>
<organism evidence="2 3">
    <name type="scientific">Haematococcus lacustris</name>
    <name type="common">Green alga</name>
    <name type="synonym">Haematococcus pluvialis</name>
    <dbReference type="NCBI Taxonomy" id="44745"/>
    <lineage>
        <taxon>Eukaryota</taxon>
        <taxon>Viridiplantae</taxon>
        <taxon>Chlorophyta</taxon>
        <taxon>core chlorophytes</taxon>
        <taxon>Chlorophyceae</taxon>
        <taxon>CS clade</taxon>
        <taxon>Chlamydomonadales</taxon>
        <taxon>Haematococcaceae</taxon>
        <taxon>Haematococcus</taxon>
    </lineage>
</organism>
<feature type="non-terminal residue" evidence="2">
    <location>
        <position position="91"/>
    </location>
</feature>
<reference evidence="2 3" key="1">
    <citation type="submission" date="2020-02" db="EMBL/GenBank/DDBJ databases">
        <title>Draft genome sequence of Haematococcus lacustris strain NIES-144.</title>
        <authorList>
            <person name="Morimoto D."/>
            <person name="Nakagawa S."/>
            <person name="Yoshida T."/>
            <person name="Sawayama S."/>
        </authorList>
    </citation>
    <scope>NUCLEOTIDE SEQUENCE [LARGE SCALE GENOMIC DNA]</scope>
    <source>
        <strain evidence="2 3">NIES-144</strain>
    </source>
</reference>
<evidence type="ECO:0000313" key="3">
    <source>
        <dbReference type="Proteomes" id="UP000485058"/>
    </source>
</evidence>
<dbReference type="EMBL" id="BLLF01005254">
    <property type="protein sequence ID" value="GFH30958.1"/>
    <property type="molecule type" value="Genomic_DNA"/>
</dbReference>
<accession>A0A6A0AE89</accession>
<keyword evidence="3" id="KW-1185">Reference proteome</keyword>
<gene>
    <name evidence="2" type="ORF">HaLaN_29898</name>
</gene>
<dbReference type="AlphaFoldDB" id="A0A6A0AE89"/>